<keyword evidence="5" id="KW-1185">Reference proteome</keyword>
<evidence type="ECO:0000256" key="1">
    <source>
        <dbReference type="ARBA" id="ARBA00009387"/>
    </source>
</evidence>
<evidence type="ECO:0000313" key="4">
    <source>
        <dbReference type="EMBL" id="MBB4039100.1"/>
    </source>
</evidence>
<comment type="caution">
    <text evidence="4">The sequence shown here is derived from an EMBL/GenBank/DDBJ whole genome shotgun (WGS) entry which is preliminary data.</text>
</comment>
<evidence type="ECO:0000313" key="5">
    <source>
        <dbReference type="Proteomes" id="UP000519439"/>
    </source>
</evidence>
<dbReference type="EMBL" id="JACIDC010000002">
    <property type="protein sequence ID" value="MBB4039100.1"/>
    <property type="molecule type" value="Genomic_DNA"/>
</dbReference>
<name>A0A7W6IDX1_9HYPH</name>
<organism evidence="4 5">
    <name type="scientific">Microvirga flocculans</name>
    <dbReference type="NCBI Taxonomy" id="217168"/>
    <lineage>
        <taxon>Bacteria</taxon>
        <taxon>Pseudomonadati</taxon>
        <taxon>Pseudomonadota</taxon>
        <taxon>Alphaproteobacteria</taxon>
        <taxon>Hyphomicrobiales</taxon>
        <taxon>Methylobacteriaceae</taxon>
        <taxon>Microvirga</taxon>
    </lineage>
</organism>
<evidence type="ECO:0000256" key="2">
    <source>
        <dbReference type="SAM" id="MobiDB-lite"/>
    </source>
</evidence>
<sequence length="521" mass="57036">MAWSYDAYLPVVTRRESGGNPNAKNPRSSASGLFQFLDDTYMAYARRLYPRMSEGALMARKNDVATQNEVMRAFTEDNANRLSKAGIPLSNGSVYAAHFLGPAGAIQALRASDDTPINQVVSADAIKANPGVFKNIRTAGDFKRWAGAYGGGAPADQSATPMELALQEQITGGSGDSQLSGGAGTDTLATEAQPQSMWDQFLSGGPGALFGAPVEDYSFSDGLIGAGAALMARDNPQGAAALASALRYKKDGKTKDKRRTTIIRGADGATYEYNQDTGENRKLIDAPAKTFTDSAQKTFIDVNNKADTAYNTLDRLNTFRKQLVSGELSVDALNRVGTSWRNILDGTTPATGIQDRNAALFYQWLHEARDAKLLDANGVQTEGDAQRAMESILPGTTKFSNQSVSALLDQSAKGFRSLYDRNSRYGQDMLRRYGGEDGEYYNQQYSERTRRLDDFEPEYVKRRDEWLKNYNVPTSQGGDRPTVTGRPERTQQSRYREGQTATGPNGEKIIFQNGRWVPLKQ</sequence>
<accession>A0A7W6IDX1</accession>
<dbReference type="InterPro" id="IPR023346">
    <property type="entry name" value="Lysozyme-like_dom_sf"/>
</dbReference>
<evidence type="ECO:0000259" key="3">
    <source>
        <dbReference type="Pfam" id="PF01464"/>
    </source>
</evidence>
<feature type="domain" description="Transglycosylase SLT" evidence="3">
    <location>
        <begin position="10"/>
        <end position="52"/>
    </location>
</feature>
<dbReference type="Pfam" id="PF01464">
    <property type="entry name" value="SLT"/>
    <property type="match status" value="1"/>
</dbReference>
<proteinExistence type="inferred from homology"/>
<protein>
    <recommendedName>
        <fullName evidence="3">Transglycosylase SLT domain-containing protein</fullName>
    </recommendedName>
</protein>
<feature type="region of interest" description="Disordered" evidence="2">
    <location>
        <begin position="470"/>
        <end position="507"/>
    </location>
</feature>
<dbReference type="Proteomes" id="UP000519439">
    <property type="component" value="Unassembled WGS sequence"/>
</dbReference>
<dbReference type="RefSeq" id="WP_035458624.1">
    <property type="nucleotide sequence ID" value="NZ_JACIDC010000002.1"/>
</dbReference>
<dbReference type="Gene3D" id="1.10.530.10">
    <property type="match status" value="1"/>
</dbReference>
<reference evidence="4 5" key="1">
    <citation type="submission" date="2020-08" db="EMBL/GenBank/DDBJ databases">
        <title>Genomic Encyclopedia of Type Strains, Phase IV (KMG-IV): sequencing the most valuable type-strain genomes for metagenomic binning, comparative biology and taxonomic classification.</title>
        <authorList>
            <person name="Goeker M."/>
        </authorList>
    </citation>
    <scope>NUCLEOTIDE SEQUENCE [LARGE SCALE GENOMIC DNA]</scope>
    <source>
        <strain evidence="4 5">DSM 15743</strain>
    </source>
</reference>
<gene>
    <name evidence="4" type="ORF">GGR34_000735</name>
</gene>
<feature type="compositionally biased region" description="Basic and acidic residues" evidence="2">
    <location>
        <begin position="486"/>
        <end position="497"/>
    </location>
</feature>
<dbReference type="SUPFAM" id="SSF53955">
    <property type="entry name" value="Lysozyme-like"/>
    <property type="match status" value="1"/>
</dbReference>
<dbReference type="AlphaFoldDB" id="A0A7W6IDX1"/>
<comment type="similarity">
    <text evidence="1">Belongs to the virb1 family.</text>
</comment>
<dbReference type="InterPro" id="IPR008258">
    <property type="entry name" value="Transglycosylase_SLT_dom_1"/>
</dbReference>